<gene>
    <name evidence="1" type="ORF">SAMN04488136_108105</name>
</gene>
<dbReference type="EMBL" id="FNDD01000008">
    <property type="protein sequence ID" value="SDH10786.1"/>
    <property type="molecule type" value="Genomic_DNA"/>
</dbReference>
<protein>
    <submittedName>
        <fullName evidence="1">Uncharacterized protein</fullName>
    </submittedName>
</protein>
<reference evidence="1 2" key="1">
    <citation type="submission" date="2016-10" db="EMBL/GenBank/DDBJ databases">
        <authorList>
            <person name="de Groot N.N."/>
        </authorList>
    </citation>
    <scope>NUCLEOTIDE SEQUENCE [LARGE SCALE GENOMIC DNA]</scope>
    <source>
        <strain evidence="1 2">CGMCC 1.10228</strain>
    </source>
</reference>
<accession>A0A1G7ZQH5</accession>
<keyword evidence="2" id="KW-1185">Reference proteome</keyword>
<evidence type="ECO:0000313" key="1">
    <source>
        <dbReference type="EMBL" id="SDH10786.1"/>
    </source>
</evidence>
<sequence>MVSEENLSMGLFFLPDIQFNPEMLKLSDLFFSQYRECRLRMWQSVCLQRTELRIKVFL</sequence>
<organism evidence="1 2">
    <name type="scientific">Vibrio xiamenensis</name>
    <dbReference type="NCBI Taxonomy" id="861298"/>
    <lineage>
        <taxon>Bacteria</taxon>
        <taxon>Pseudomonadati</taxon>
        <taxon>Pseudomonadota</taxon>
        <taxon>Gammaproteobacteria</taxon>
        <taxon>Vibrionales</taxon>
        <taxon>Vibrionaceae</taxon>
        <taxon>Vibrio</taxon>
    </lineage>
</organism>
<name>A0A1G7ZQH5_9VIBR</name>
<proteinExistence type="predicted"/>
<evidence type="ECO:0000313" key="2">
    <source>
        <dbReference type="Proteomes" id="UP000198854"/>
    </source>
</evidence>
<dbReference type="AlphaFoldDB" id="A0A1G7ZQH5"/>
<dbReference type="Proteomes" id="UP000198854">
    <property type="component" value="Unassembled WGS sequence"/>
</dbReference>